<evidence type="ECO:0000256" key="2">
    <source>
        <dbReference type="ARBA" id="ARBA00022603"/>
    </source>
</evidence>
<evidence type="ECO:0000256" key="1">
    <source>
        <dbReference type="ARBA" id="ARBA00011900"/>
    </source>
</evidence>
<dbReference type="Proteomes" id="UP000297747">
    <property type="component" value="Unassembled WGS sequence"/>
</dbReference>
<protein>
    <recommendedName>
        <fullName evidence="1">site-specific DNA-methyltransferase (adenine-specific)</fullName>
        <ecNumber evidence="1">2.1.1.72</ecNumber>
    </recommendedName>
</protein>
<dbReference type="InterPro" id="IPR029063">
    <property type="entry name" value="SAM-dependent_MTases_sf"/>
</dbReference>
<dbReference type="EMBL" id="SPQA01000013">
    <property type="protein sequence ID" value="TFU30800.1"/>
    <property type="molecule type" value="Genomic_DNA"/>
</dbReference>
<dbReference type="AlphaFoldDB" id="A0A4Y9FQK6"/>
<dbReference type="InterPro" id="IPR003356">
    <property type="entry name" value="DNA_methylase_A-5"/>
</dbReference>
<comment type="caution">
    <text evidence="8">The sequence shown here is derived from an EMBL/GenBank/DDBJ whole genome shotgun (WGS) entry which is preliminary data.</text>
</comment>
<dbReference type="GO" id="GO:0009007">
    <property type="term" value="F:site-specific DNA-methyltransferase (adenine-specific) activity"/>
    <property type="evidence" value="ECO:0007669"/>
    <property type="project" value="UniProtKB-EC"/>
</dbReference>
<keyword evidence="2" id="KW-0489">Methyltransferase</keyword>
<organism evidence="8 9">
    <name type="scientific">Streptococcus acidominimus</name>
    <dbReference type="NCBI Taxonomy" id="1326"/>
    <lineage>
        <taxon>Bacteria</taxon>
        <taxon>Bacillati</taxon>
        <taxon>Bacillota</taxon>
        <taxon>Bacilli</taxon>
        <taxon>Lactobacillales</taxon>
        <taxon>Streptococcaceae</taxon>
        <taxon>Streptococcus</taxon>
    </lineage>
</organism>
<dbReference type="Pfam" id="PF02384">
    <property type="entry name" value="N6_Mtase"/>
    <property type="match status" value="2"/>
</dbReference>
<dbReference type="GO" id="GO:0032259">
    <property type="term" value="P:methylation"/>
    <property type="evidence" value="ECO:0007669"/>
    <property type="project" value="UniProtKB-KW"/>
</dbReference>
<keyword evidence="3" id="KW-0808">Transferase</keyword>
<dbReference type="SUPFAM" id="SSF53335">
    <property type="entry name" value="S-adenosyl-L-methionine-dependent methyltransferases"/>
    <property type="match status" value="1"/>
</dbReference>
<keyword evidence="5" id="KW-0680">Restriction system</keyword>
<reference evidence="8 9" key="1">
    <citation type="submission" date="2019-03" db="EMBL/GenBank/DDBJ databases">
        <title>Diversity of the mouse oral microbiome.</title>
        <authorList>
            <person name="Joseph S."/>
            <person name="Aduse-Opoku J."/>
            <person name="Curtis M."/>
            <person name="Wade W."/>
            <person name="Hashim A."/>
        </authorList>
    </citation>
    <scope>NUCLEOTIDE SEQUENCE [LARGE SCALE GENOMIC DNA]</scope>
    <source>
        <strain evidence="8 9">HT4</strain>
    </source>
</reference>
<evidence type="ECO:0000256" key="6">
    <source>
        <dbReference type="ARBA" id="ARBA00047942"/>
    </source>
</evidence>
<dbReference type="GO" id="GO:0003677">
    <property type="term" value="F:DNA binding"/>
    <property type="evidence" value="ECO:0007669"/>
    <property type="project" value="InterPro"/>
</dbReference>
<evidence type="ECO:0000256" key="3">
    <source>
        <dbReference type="ARBA" id="ARBA00022679"/>
    </source>
</evidence>
<evidence type="ECO:0000259" key="7">
    <source>
        <dbReference type="Pfam" id="PF02384"/>
    </source>
</evidence>
<comment type="catalytic activity">
    <reaction evidence="6">
        <text>a 2'-deoxyadenosine in DNA + S-adenosyl-L-methionine = an N(6)-methyl-2'-deoxyadenosine in DNA + S-adenosyl-L-homocysteine + H(+)</text>
        <dbReference type="Rhea" id="RHEA:15197"/>
        <dbReference type="Rhea" id="RHEA-COMP:12418"/>
        <dbReference type="Rhea" id="RHEA-COMP:12419"/>
        <dbReference type="ChEBI" id="CHEBI:15378"/>
        <dbReference type="ChEBI" id="CHEBI:57856"/>
        <dbReference type="ChEBI" id="CHEBI:59789"/>
        <dbReference type="ChEBI" id="CHEBI:90615"/>
        <dbReference type="ChEBI" id="CHEBI:90616"/>
        <dbReference type="EC" id="2.1.1.72"/>
    </reaction>
</comment>
<dbReference type="Gene3D" id="3.40.50.150">
    <property type="entry name" value="Vaccinia Virus protein VP39"/>
    <property type="match status" value="1"/>
</dbReference>
<dbReference type="PANTHER" id="PTHR42933:SF1">
    <property type="entry name" value="SITE-SPECIFIC DNA-METHYLTRANSFERASE (ADENINE-SPECIFIC)"/>
    <property type="match status" value="1"/>
</dbReference>
<keyword evidence="8" id="KW-0378">Hydrolase</keyword>
<sequence>MPKSIEEKVEEFYKTNLDNLGITYYGKTQANLMSKSISDALTSAPSKSGGTGSNYPDIMIMLNSKTLNRHIPVIIEAKGSKNKLEKMDKDGNIVQIVPWASDSKEGAKNPHRKGDPNPTAIVQFAVNGAYHYAKNILESEFSIYDEIIFIGINGTELDEDNKVKNPEQKAYYLSKLNKLQPKHIADLDKSWDLLKDSNLEKFFDILDRLTLSEEELETLTHKTEDELEKAVKKIHQEIYENASLKNALTTNEKLYVFSGLIMAGLQTSGVSRLTPKVLEGNDDKVENDGQTILRRIKTFLKKRKADSHKITMIEDLLRPIFTKQVLWKPHNGESLIKQIFTDVYNTIIPLLESDLQLDFTGKILNSLNDWVSIENDVSNDVVLTPRYVTELMVKLTRTDMDSYVWDTAMGSGGFLVSAMDAMLKDAHSKIQDKEKLSSKISHIKEQQLLGIELLGNIYILAILNMILMGDGSSNMKNGNSHELYHRESFPANVFLLNPPYSASGKGFNFVEEAFSKMDRGYGAVLIQENAGSSQGLPYTKRILEKSSLIASIRMPNDLFGGKASVQTAIYIFKVNEPHNEKQAVTFIDFSEDGYTRQNRKKSSQAVNLRDTDNAKARYQEVVDIVLGNLPDTAYYTVENGRVIRDRITLRGDDWTFNQHAKIERIPQLEDFKKSVGDFLSWQVSQLMK</sequence>
<evidence type="ECO:0000313" key="9">
    <source>
        <dbReference type="Proteomes" id="UP000297747"/>
    </source>
</evidence>
<gene>
    <name evidence="8" type="ORF">E4U01_04700</name>
</gene>
<feature type="domain" description="DNA methylase adenine-specific" evidence="7">
    <location>
        <begin position="519"/>
        <end position="602"/>
    </location>
</feature>
<evidence type="ECO:0000256" key="5">
    <source>
        <dbReference type="ARBA" id="ARBA00022747"/>
    </source>
</evidence>
<dbReference type="PRINTS" id="PR00507">
    <property type="entry name" value="N12N6MTFRASE"/>
</dbReference>
<dbReference type="GO" id="GO:0008170">
    <property type="term" value="F:N-methyltransferase activity"/>
    <property type="evidence" value="ECO:0007669"/>
    <property type="project" value="InterPro"/>
</dbReference>
<name>A0A4Y9FQK6_STRAI</name>
<dbReference type="InterPro" id="IPR051537">
    <property type="entry name" value="DNA_Adenine_Mtase"/>
</dbReference>
<dbReference type="GO" id="GO:0004519">
    <property type="term" value="F:endonuclease activity"/>
    <property type="evidence" value="ECO:0007669"/>
    <property type="project" value="UniProtKB-KW"/>
</dbReference>
<evidence type="ECO:0000256" key="4">
    <source>
        <dbReference type="ARBA" id="ARBA00022691"/>
    </source>
</evidence>
<keyword evidence="8" id="KW-0540">Nuclease</keyword>
<feature type="domain" description="DNA methylase adenine-specific" evidence="7">
    <location>
        <begin position="382"/>
        <end position="503"/>
    </location>
</feature>
<dbReference type="GO" id="GO:0009307">
    <property type="term" value="P:DNA restriction-modification system"/>
    <property type="evidence" value="ECO:0007669"/>
    <property type="project" value="UniProtKB-KW"/>
</dbReference>
<proteinExistence type="predicted"/>
<dbReference type="RefSeq" id="WP_135052752.1">
    <property type="nucleotide sequence ID" value="NZ_CAKOCW010000012.1"/>
</dbReference>
<dbReference type="PANTHER" id="PTHR42933">
    <property type="entry name" value="SLR6095 PROTEIN"/>
    <property type="match status" value="1"/>
</dbReference>
<accession>A0A4Y9FQK6</accession>
<dbReference type="EC" id="2.1.1.72" evidence="1"/>
<keyword evidence="4" id="KW-0949">S-adenosyl-L-methionine</keyword>
<keyword evidence="8" id="KW-0255">Endonuclease</keyword>
<evidence type="ECO:0000313" key="8">
    <source>
        <dbReference type="EMBL" id="TFU30800.1"/>
    </source>
</evidence>